<accession>A0A840F4A5</accession>
<comment type="caution">
    <text evidence="6">The sequence shown here is derived from an EMBL/GenBank/DDBJ whole genome shotgun (WGS) entry which is preliminary data.</text>
</comment>
<comment type="similarity">
    <text evidence="1">Belongs to the bacterial solute-binding protein 5 family.</text>
</comment>
<dbReference type="Pfam" id="PF00496">
    <property type="entry name" value="SBP_bac_5"/>
    <property type="match status" value="1"/>
</dbReference>
<dbReference type="PIRSF" id="PIRSF002741">
    <property type="entry name" value="MppA"/>
    <property type="match status" value="1"/>
</dbReference>
<sequence>MFRHPRLRILVALALTTLTVVGATACTAVDAQQGPATRTGPVQRGGELRVGVLGDLSPSKFLQIGTGGPNGDVLANVFDTLVTYPTDSSTPQPSLATSWTLAPDGRSLTLNLREGVHFHDGKPFTSRDVQSSIGAYLGGPWTPQFKRTAAGITGFDVHDPHRVVLTFAHPMSNIFDLLDSAPILDGDTLDELKAGKTFNGTGPFRFSSWTPNSAIELVRNDDYWDGAPPLKTVTFVEANDPKSLYTRLRTGQLDVAEQLTTQDQELATKRYGFTDIEQTGAEAQIYVGVNVENPALADPRVRKAIAYAVDRDRIIDDVYRGSGYPVNVPWPKTSPAYDEAANTTYRRDVAKARDLLRGVGPIPPIRLDYTSTGTTYRIIAEIVQSNLRDIGITVNLQPNEETVQAKKLIGAQFPGLWILQHAFAQYTPSTLAVTAYPFNAAKNSSNYSSPEYTAASEAAWATADPSSPEALAAYRRLDKVWLNDLFLIEIGVVLARLTAAPNVRDIAWDHRQQLHFARTSLTDPDRKA</sequence>
<proteinExistence type="inferred from homology"/>
<evidence type="ECO:0000256" key="3">
    <source>
        <dbReference type="ARBA" id="ARBA00022729"/>
    </source>
</evidence>
<keyword evidence="3 4" id="KW-0732">Signal</keyword>
<dbReference type="SUPFAM" id="SSF53850">
    <property type="entry name" value="Periplasmic binding protein-like II"/>
    <property type="match status" value="1"/>
</dbReference>
<dbReference type="Proteomes" id="UP000551501">
    <property type="component" value="Unassembled WGS sequence"/>
</dbReference>
<name>A0A840F4A5_9ACTN</name>
<dbReference type="GO" id="GO:0043190">
    <property type="term" value="C:ATP-binding cassette (ABC) transporter complex"/>
    <property type="evidence" value="ECO:0007669"/>
    <property type="project" value="InterPro"/>
</dbReference>
<organism evidence="6 7">
    <name type="scientific">Gordonia humi</name>
    <dbReference type="NCBI Taxonomy" id="686429"/>
    <lineage>
        <taxon>Bacteria</taxon>
        <taxon>Bacillati</taxon>
        <taxon>Actinomycetota</taxon>
        <taxon>Actinomycetes</taxon>
        <taxon>Mycobacteriales</taxon>
        <taxon>Gordoniaceae</taxon>
        <taxon>Gordonia</taxon>
    </lineage>
</organism>
<dbReference type="Gene3D" id="3.40.190.10">
    <property type="entry name" value="Periplasmic binding protein-like II"/>
    <property type="match status" value="1"/>
</dbReference>
<keyword evidence="2" id="KW-0813">Transport</keyword>
<dbReference type="PANTHER" id="PTHR30290:SF9">
    <property type="entry name" value="OLIGOPEPTIDE-BINDING PROTEIN APPA"/>
    <property type="match status" value="1"/>
</dbReference>
<evidence type="ECO:0000259" key="5">
    <source>
        <dbReference type="Pfam" id="PF00496"/>
    </source>
</evidence>
<dbReference type="GO" id="GO:1904680">
    <property type="term" value="F:peptide transmembrane transporter activity"/>
    <property type="evidence" value="ECO:0007669"/>
    <property type="project" value="TreeGrafter"/>
</dbReference>
<evidence type="ECO:0000256" key="4">
    <source>
        <dbReference type="SAM" id="SignalP"/>
    </source>
</evidence>
<protein>
    <submittedName>
        <fullName evidence="6">Peptide/nickel transport system substrate-binding protein</fullName>
    </submittedName>
</protein>
<reference evidence="6 7" key="1">
    <citation type="submission" date="2020-08" db="EMBL/GenBank/DDBJ databases">
        <title>Sequencing the genomes of 1000 actinobacteria strains.</title>
        <authorList>
            <person name="Klenk H.-P."/>
        </authorList>
    </citation>
    <scope>NUCLEOTIDE SEQUENCE [LARGE SCALE GENOMIC DNA]</scope>
    <source>
        <strain evidence="6 7">DSM 45298</strain>
    </source>
</reference>
<feature type="signal peptide" evidence="4">
    <location>
        <begin position="1"/>
        <end position="25"/>
    </location>
</feature>
<gene>
    <name evidence="6" type="ORF">BKA16_003885</name>
</gene>
<evidence type="ECO:0000313" key="7">
    <source>
        <dbReference type="Proteomes" id="UP000551501"/>
    </source>
</evidence>
<dbReference type="GO" id="GO:0015833">
    <property type="term" value="P:peptide transport"/>
    <property type="evidence" value="ECO:0007669"/>
    <property type="project" value="TreeGrafter"/>
</dbReference>
<feature type="domain" description="Solute-binding protein family 5" evidence="5">
    <location>
        <begin position="90"/>
        <end position="405"/>
    </location>
</feature>
<dbReference type="PANTHER" id="PTHR30290">
    <property type="entry name" value="PERIPLASMIC BINDING COMPONENT OF ABC TRANSPORTER"/>
    <property type="match status" value="1"/>
</dbReference>
<dbReference type="GO" id="GO:0042597">
    <property type="term" value="C:periplasmic space"/>
    <property type="evidence" value="ECO:0007669"/>
    <property type="project" value="UniProtKB-ARBA"/>
</dbReference>
<evidence type="ECO:0000313" key="6">
    <source>
        <dbReference type="EMBL" id="MBB4137333.1"/>
    </source>
</evidence>
<evidence type="ECO:0000256" key="2">
    <source>
        <dbReference type="ARBA" id="ARBA00022448"/>
    </source>
</evidence>
<dbReference type="CDD" id="cd00995">
    <property type="entry name" value="PBP2_NikA_DppA_OppA_like"/>
    <property type="match status" value="1"/>
</dbReference>
<feature type="chain" id="PRO_5032757629" evidence="4">
    <location>
        <begin position="26"/>
        <end position="528"/>
    </location>
</feature>
<keyword evidence="7" id="KW-1185">Reference proteome</keyword>
<dbReference type="PROSITE" id="PS51257">
    <property type="entry name" value="PROKAR_LIPOPROTEIN"/>
    <property type="match status" value="1"/>
</dbReference>
<dbReference type="Gene3D" id="3.10.105.10">
    <property type="entry name" value="Dipeptide-binding Protein, Domain 3"/>
    <property type="match status" value="1"/>
</dbReference>
<dbReference type="EMBL" id="JACIFP010000001">
    <property type="protein sequence ID" value="MBB4137333.1"/>
    <property type="molecule type" value="Genomic_DNA"/>
</dbReference>
<dbReference type="InterPro" id="IPR000914">
    <property type="entry name" value="SBP_5_dom"/>
</dbReference>
<dbReference type="InterPro" id="IPR030678">
    <property type="entry name" value="Peptide/Ni-bd"/>
</dbReference>
<evidence type="ECO:0000256" key="1">
    <source>
        <dbReference type="ARBA" id="ARBA00005695"/>
    </source>
</evidence>
<dbReference type="AlphaFoldDB" id="A0A840F4A5"/>
<dbReference type="InterPro" id="IPR039424">
    <property type="entry name" value="SBP_5"/>
</dbReference>
<dbReference type="RefSeq" id="WP_183372199.1">
    <property type="nucleotide sequence ID" value="NZ_BAABHL010000126.1"/>
</dbReference>